<proteinExistence type="predicted"/>
<comment type="caution">
    <text evidence="2">The sequence shown here is derived from an EMBL/GenBank/DDBJ whole genome shotgun (WGS) entry which is preliminary data.</text>
</comment>
<evidence type="ECO:0000256" key="1">
    <source>
        <dbReference type="SAM" id="Phobius"/>
    </source>
</evidence>
<keyword evidence="1" id="KW-1133">Transmembrane helix</keyword>
<keyword evidence="1" id="KW-0472">Membrane</keyword>
<protein>
    <submittedName>
        <fullName evidence="2">Uncharacterized protein</fullName>
    </submittedName>
</protein>
<feature type="transmembrane region" description="Helical" evidence="1">
    <location>
        <begin position="5"/>
        <end position="27"/>
    </location>
</feature>
<evidence type="ECO:0000313" key="3">
    <source>
        <dbReference type="Proteomes" id="UP000177690"/>
    </source>
</evidence>
<name>A0A1G1ZUR4_9BACT</name>
<feature type="transmembrane region" description="Helical" evidence="1">
    <location>
        <begin position="33"/>
        <end position="55"/>
    </location>
</feature>
<sequence length="63" mass="7144">MNNKIFLKTVGVIFSLIAVLHFFRLVFGWEAVIGGWMVPVWLSVVALVIASVLAYKAFKYIKQ</sequence>
<accession>A0A1G1ZUR4</accession>
<organism evidence="2 3">
    <name type="scientific">Candidatus Harrisonbacteria bacterium RIFCSPLOWO2_02_FULL_41_13b</name>
    <dbReference type="NCBI Taxonomy" id="1798409"/>
    <lineage>
        <taxon>Bacteria</taxon>
        <taxon>Candidatus Harrisoniibacteriota</taxon>
    </lineage>
</organism>
<dbReference type="EMBL" id="MHJL01000004">
    <property type="protein sequence ID" value="OGY68231.1"/>
    <property type="molecule type" value="Genomic_DNA"/>
</dbReference>
<keyword evidence="1" id="KW-0812">Transmembrane</keyword>
<dbReference type="Proteomes" id="UP000177690">
    <property type="component" value="Unassembled WGS sequence"/>
</dbReference>
<gene>
    <name evidence="2" type="ORF">A3I24_02265</name>
</gene>
<evidence type="ECO:0000313" key="2">
    <source>
        <dbReference type="EMBL" id="OGY68231.1"/>
    </source>
</evidence>
<dbReference type="AlphaFoldDB" id="A0A1G1ZUR4"/>
<reference evidence="2 3" key="1">
    <citation type="journal article" date="2016" name="Nat. Commun.">
        <title>Thousands of microbial genomes shed light on interconnected biogeochemical processes in an aquifer system.</title>
        <authorList>
            <person name="Anantharaman K."/>
            <person name="Brown C.T."/>
            <person name="Hug L.A."/>
            <person name="Sharon I."/>
            <person name="Castelle C.J."/>
            <person name="Probst A.J."/>
            <person name="Thomas B.C."/>
            <person name="Singh A."/>
            <person name="Wilkins M.J."/>
            <person name="Karaoz U."/>
            <person name="Brodie E.L."/>
            <person name="Williams K.H."/>
            <person name="Hubbard S.S."/>
            <person name="Banfield J.F."/>
        </authorList>
    </citation>
    <scope>NUCLEOTIDE SEQUENCE [LARGE SCALE GENOMIC DNA]</scope>
</reference>